<accession>A0AAV1DMM8</accession>
<dbReference type="PANTHER" id="PTHR36743:SF1">
    <property type="entry name" value="OS04G0495300 PROTEIN"/>
    <property type="match status" value="1"/>
</dbReference>
<sequence length="181" mass="19164">MGGSPSKRVYHALKNSPEFNSACESVFQTEVALAQHAFAGIKPYQLFSAAERLHQALVSNSSPVPLIKKWAPSPPTREQVDRALKSLQARLRESGSGSGQEVGSKAEVVLGDGEFKEFSVDVFSDVVVSNARNEVLKRVPVGIAGIAGVGMVVRPGREVVGTVIGVYAIGVATAVYLSLND</sequence>
<keyword evidence="1" id="KW-1133">Transmembrane helix</keyword>
<keyword evidence="3" id="KW-1185">Reference proteome</keyword>
<keyword evidence="1" id="KW-0812">Transmembrane</keyword>
<evidence type="ECO:0000313" key="2">
    <source>
        <dbReference type="EMBL" id="CAI9108602.1"/>
    </source>
</evidence>
<organism evidence="2 3">
    <name type="scientific">Oldenlandia corymbosa var. corymbosa</name>
    <dbReference type="NCBI Taxonomy" id="529605"/>
    <lineage>
        <taxon>Eukaryota</taxon>
        <taxon>Viridiplantae</taxon>
        <taxon>Streptophyta</taxon>
        <taxon>Embryophyta</taxon>
        <taxon>Tracheophyta</taxon>
        <taxon>Spermatophyta</taxon>
        <taxon>Magnoliopsida</taxon>
        <taxon>eudicotyledons</taxon>
        <taxon>Gunneridae</taxon>
        <taxon>Pentapetalae</taxon>
        <taxon>asterids</taxon>
        <taxon>lamiids</taxon>
        <taxon>Gentianales</taxon>
        <taxon>Rubiaceae</taxon>
        <taxon>Rubioideae</taxon>
        <taxon>Spermacoceae</taxon>
        <taxon>Hedyotis-Oldenlandia complex</taxon>
        <taxon>Oldenlandia</taxon>
    </lineage>
</organism>
<dbReference type="AlphaFoldDB" id="A0AAV1DMM8"/>
<dbReference type="EMBL" id="OX459123">
    <property type="protein sequence ID" value="CAI9108602.1"/>
    <property type="molecule type" value="Genomic_DNA"/>
</dbReference>
<evidence type="ECO:0000256" key="1">
    <source>
        <dbReference type="SAM" id="Phobius"/>
    </source>
</evidence>
<proteinExistence type="predicted"/>
<protein>
    <submittedName>
        <fullName evidence="2">OLC1v1008248C1</fullName>
    </submittedName>
</protein>
<dbReference type="PANTHER" id="PTHR36743">
    <property type="entry name" value="OS04G0495300 PROTEIN"/>
    <property type="match status" value="1"/>
</dbReference>
<evidence type="ECO:0000313" key="3">
    <source>
        <dbReference type="Proteomes" id="UP001161247"/>
    </source>
</evidence>
<feature type="transmembrane region" description="Helical" evidence="1">
    <location>
        <begin position="159"/>
        <end position="179"/>
    </location>
</feature>
<name>A0AAV1DMM8_OLDCO</name>
<reference evidence="2" key="1">
    <citation type="submission" date="2023-03" db="EMBL/GenBank/DDBJ databases">
        <authorList>
            <person name="Julca I."/>
        </authorList>
    </citation>
    <scope>NUCLEOTIDE SEQUENCE</scope>
</reference>
<gene>
    <name evidence="2" type="ORF">OLC1_LOCUS16663</name>
</gene>
<dbReference type="Proteomes" id="UP001161247">
    <property type="component" value="Chromosome 6"/>
</dbReference>
<keyword evidence="1" id="KW-0472">Membrane</keyword>